<dbReference type="PANTHER" id="PTHR44259:SF91">
    <property type="entry name" value="OS01G0183800 PROTEIN"/>
    <property type="match status" value="1"/>
</dbReference>
<evidence type="ECO:0000313" key="4">
    <source>
        <dbReference type="Proteomes" id="UP001141552"/>
    </source>
</evidence>
<protein>
    <recommendedName>
        <fullName evidence="2">KIB1-4 beta-propeller domain-containing protein</fullName>
    </recommendedName>
</protein>
<evidence type="ECO:0000259" key="2">
    <source>
        <dbReference type="Pfam" id="PF03478"/>
    </source>
</evidence>
<organism evidence="3 4">
    <name type="scientific">Turnera subulata</name>
    <dbReference type="NCBI Taxonomy" id="218843"/>
    <lineage>
        <taxon>Eukaryota</taxon>
        <taxon>Viridiplantae</taxon>
        <taxon>Streptophyta</taxon>
        <taxon>Embryophyta</taxon>
        <taxon>Tracheophyta</taxon>
        <taxon>Spermatophyta</taxon>
        <taxon>Magnoliopsida</taxon>
        <taxon>eudicotyledons</taxon>
        <taxon>Gunneridae</taxon>
        <taxon>Pentapetalae</taxon>
        <taxon>rosids</taxon>
        <taxon>fabids</taxon>
        <taxon>Malpighiales</taxon>
        <taxon>Passifloraceae</taxon>
        <taxon>Turnera</taxon>
    </lineage>
</organism>
<proteinExistence type="predicted"/>
<gene>
    <name evidence="3" type="ORF">Tsubulata_031151</name>
</gene>
<reference evidence="3" key="1">
    <citation type="submission" date="2022-02" db="EMBL/GenBank/DDBJ databases">
        <authorList>
            <person name="Henning P.M."/>
            <person name="McCubbin A.G."/>
            <person name="Shore J.S."/>
        </authorList>
    </citation>
    <scope>NUCLEOTIDE SEQUENCE</scope>
    <source>
        <strain evidence="3">F60SS</strain>
        <tissue evidence="3">Leaves</tissue>
    </source>
</reference>
<keyword evidence="4" id="KW-1185">Reference proteome</keyword>
<dbReference type="PANTHER" id="PTHR44259">
    <property type="entry name" value="OS07G0183000 PROTEIN-RELATED"/>
    <property type="match status" value="1"/>
</dbReference>
<dbReference type="Proteomes" id="UP001141552">
    <property type="component" value="Unassembled WGS sequence"/>
</dbReference>
<evidence type="ECO:0000256" key="1">
    <source>
        <dbReference type="SAM" id="MobiDB-lite"/>
    </source>
</evidence>
<dbReference type="AlphaFoldDB" id="A0A9Q0GJN3"/>
<name>A0A9Q0GJN3_9ROSI</name>
<feature type="domain" description="KIB1-4 beta-propeller" evidence="2">
    <location>
        <begin position="110"/>
        <end position="451"/>
    </location>
</feature>
<dbReference type="InterPro" id="IPR050942">
    <property type="entry name" value="F-box_BR-signaling"/>
</dbReference>
<dbReference type="InterPro" id="IPR005174">
    <property type="entry name" value="KIB1-4_b-propeller"/>
</dbReference>
<sequence length="483" mass="53865">MACLSFLVQKVGSTQGSFRAVPSLAWRTVSSAACFSSLSRRGGGGVPPSPPSTSRPTLPLKPVGDHENKVPPLGNEVQEFPLPLSSYPVLMLPDTKNTCRLFSAVTGKFTTFTYPVGEGGKFCCSASFPHSSQHGWMSFFTKNDCSVILANGVFSNKNPSTISLPPFNTIPNLHSLPIPIDDPEAKAWVPPGTDCFFYYTDVRNGIRVKLLPRGLRANLTAGHFVLSSAPTEDDCVVFLHPYFALRRGLGIDFAYCRIGDTRWSTAPLLPPGGDRKKKKKESGYPPIMWYVVYSSRDKLFYVLNPDCCIQLIDFNDPDSAPPKRLCSPEPAAPVVDSHQLGKEFYGDVGPSLECREYLAESPQGDPLLVLRYGVPHEDGRKEHREQRTLGFHVYKLCFNEQRQVVAEEFNLDGTALFVEDGASFTVPVRDYPGLMPNSVYFYGLYEIGFYNLLDRSFTHFYQPFEIIVEECLTSYPFWVSRPQ</sequence>
<evidence type="ECO:0000313" key="3">
    <source>
        <dbReference type="EMBL" id="KAJ4851478.1"/>
    </source>
</evidence>
<feature type="region of interest" description="Disordered" evidence="1">
    <location>
        <begin position="39"/>
        <end position="65"/>
    </location>
</feature>
<accession>A0A9Q0GJN3</accession>
<dbReference type="Pfam" id="PF03478">
    <property type="entry name" value="Beta-prop_KIB1-4"/>
    <property type="match status" value="1"/>
</dbReference>
<reference evidence="3" key="2">
    <citation type="journal article" date="2023" name="Plants (Basel)">
        <title>Annotation of the Turnera subulata (Passifloraceae) Draft Genome Reveals the S-Locus Evolved after the Divergence of Turneroideae from Passifloroideae in a Stepwise Manner.</title>
        <authorList>
            <person name="Henning P.M."/>
            <person name="Roalson E.H."/>
            <person name="Mir W."/>
            <person name="McCubbin A.G."/>
            <person name="Shore J.S."/>
        </authorList>
    </citation>
    <scope>NUCLEOTIDE SEQUENCE</scope>
    <source>
        <strain evidence="3">F60SS</strain>
    </source>
</reference>
<comment type="caution">
    <text evidence="3">The sequence shown here is derived from an EMBL/GenBank/DDBJ whole genome shotgun (WGS) entry which is preliminary data.</text>
</comment>
<dbReference type="OrthoDB" id="642536at2759"/>
<dbReference type="EMBL" id="JAKUCV010000049">
    <property type="protein sequence ID" value="KAJ4851478.1"/>
    <property type="molecule type" value="Genomic_DNA"/>
</dbReference>